<comment type="caution">
    <text evidence="2">The sequence shown here is derived from an EMBL/GenBank/DDBJ whole genome shotgun (WGS) entry which is preliminary data.</text>
</comment>
<dbReference type="EMBL" id="JASSZA010000005">
    <property type="protein sequence ID" value="KAK2112243.1"/>
    <property type="molecule type" value="Genomic_DNA"/>
</dbReference>
<protein>
    <submittedName>
        <fullName evidence="2">Uncharacterized protein</fullName>
    </submittedName>
</protein>
<sequence>MLCDESRSTQWLAAVSTDLDQESAVGQFCRSRLGLLVWGQRVAKSQEMLLAQRSDLTLLCGLLYPHCRPAMVEPKAGKERWQVPLQALADSTPAALPLPTASHVARLSIKGPDPDPSAASLHQVPPPPGTAHTSRSPWAGPDPSEACTSQTSQDLGSPDLGTQGSMEEMLLRVEKPGCLQLP</sequence>
<dbReference type="Proteomes" id="UP001266305">
    <property type="component" value="Unassembled WGS sequence"/>
</dbReference>
<feature type="compositionally biased region" description="Polar residues" evidence="1">
    <location>
        <begin position="146"/>
        <end position="165"/>
    </location>
</feature>
<feature type="region of interest" description="Disordered" evidence="1">
    <location>
        <begin position="106"/>
        <end position="165"/>
    </location>
</feature>
<reference evidence="2 3" key="1">
    <citation type="submission" date="2023-05" db="EMBL/GenBank/DDBJ databases">
        <title>B98-5 Cell Line De Novo Hybrid Assembly: An Optical Mapping Approach.</title>
        <authorList>
            <person name="Kananen K."/>
            <person name="Auerbach J.A."/>
            <person name="Kautto E."/>
            <person name="Blachly J.S."/>
        </authorList>
    </citation>
    <scope>NUCLEOTIDE SEQUENCE [LARGE SCALE GENOMIC DNA]</scope>
    <source>
        <strain evidence="2">B95-8</strain>
        <tissue evidence="2">Cell line</tissue>
    </source>
</reference>
<name>A0ABQ9VS83_SAGOE</name>
<gene>
    <name evidence="2" type="ORF">P7K49_011990</name>
</gene>
<keyword evidence="3" id="KW-1185">Reference proteome</keyword>
<organism evidence="2 3">
    <name type="scientific">Saguinus oedipus</name>
    <name type="common">Cotton-top tamarin</name>
    <name type="synonym">Oedipomidas oedipus</name>
    <dbReference type="NCBI Taxonomy" id="9490"/>
    <lineage>
        <taxon>Eukaryota</taxon>
        <taxon>Metazoa</taxon>
        <taxon>Chordata</taxon>
        <taxon>Craniata</taxon>
        <taxon>Vertebrata</taxon>
        <taxon>Euteleostomi</taxon>
        <taxon>Mammalia</taxon>
        <taxon>Eutheria</taxon>
        <taxon>Euarchontoglires</taxon>
        <taxon>Primates</taxon>
        <taxon>Haplorrhini</taxon>
        <taxon>Platyrrhini</taxon>
        <taxon>Cebidae</taxon>
        <taxon>Callitrichinae</taxon>
        <taxon>Saguinus</taxon>
    </lineage>
</organism>
<evidence type="ECO:0000256" key="1">
    <source>
        <dbReference type="SAM" id="MobiDB-lite"/>
    </source>
</evidence>
<evidence type="ECO:0000313" key="2">
    <source>
        <dbReference type="EMBL" id="KAK2112243.1"/>
    </source>
</evidence>
<proteinExistence type="predicted"/>
<evidence type="ECO:0000313" key="3">
    <source>
        <dbReference type="Proteomes" id="UP001266305"/>
    </source>
</evidence>
<accession>A0ABQ9VS83</accession>